<reference evidence="2 3" key="1">
    <citation type="submission" date="2016-10" db="EMBL/GenBank/DDBJ databases">
        <authorList>
            <person name="de Groot N.N."/>
        </authorList>
    </citation>
    <scope>NUCLEOTIDE SEQUENCE [LARGE SCALE GENOMIC DNA]</scope>
    <source>
        <strain evidence="2 3">CGMCC 1.10449</strain>
    </source>
</reference>
<name>A0A1H0YBC8_9BACI</name>
<sequence length="94" mass="10543">MAVATDTIIQKMMKELTQAQQKSDDNAVVQKHIANVQLLCELILEEKPKSNSSEISTEEMKAMIGHSNNGRKESTTRREIEEDDDANGSSIFDF</sequence>
<evidence type="ECO:0008006" key="4">
    <source>
        <dbReference type="Google" id="ProtNLM"/>
    </source>
</evidence>
<dbReference type="EMBL" id="FNKD01000001">
    <property type="protein sequence ID" value="SDQ12281.1"/>
    <property type="molecule type" value="Genomic_DNA"/>
</dbReference>
<protein>
    <recommendedName>
        <fullName evidence="4">YwdI family protein</fullName>
    </recommendedName>
</protein>
<dbReference type="Pfam" id="PF17261">
    <property type="entry name" value="DUF5327"/>
    <property type="match status" value="1"/>
</dbReference>
<feature type="compositionally biased region" description="Basic and acidic residues" evidence="1">
    <location>
        <begin position="70"/>
        <end position="80"/>
    </location>
</feature>
<evidence type="ECO:0000313" key="2">
    <source>
        <dbReference type="EMBL" id="SDQ12281.1"/>
    </source>
</evidence>
<dbReference type="RefSeq" id="WP_092491411.1">
    <property type="nucleotide sequence ID" value="NZ_FNKD01000001.1"/>
</dbReference>
<dbReference type="STRING" id="553311.SAMN05216231_0541"/>
<organism evidence="2 3">
    <name type="scientific">Virgibacillus salinus</name>
    <dbReference type="NCBI Taxonomy" id="553311"/>
    <lineage>
        <taxon>Bacteria</taxon>
        <taxon>Bacillati</taxon>
        <taxon>Bacillota</taxon>
        <taxon>Bacilli</taxon>
        <taxon>Bacillales</taxon>
        <taxon>Bacillaceae</taxon>
        <taxon>Virgibacillus</taxon>
    </lineage>
</organism>
<dbReference type="InterPro" id="IPR035218">
    <property type="entry name" value="DUF5327"/>
</dbReference>
<dbReference type="Proteomes" id="UP000199444">
    <property type="component" value="Unassembled WGS sequence"/>
</dbReference>
<gene>
    <name evidence="2" type="ORF">SAMN05216231_0541</name>
</gene>
<proteinExistence type="predicted"/>
<keyword evidence="3" id="KW-1185">Reference proteome</keyword>
<evidence type="ECO:0000256" key="1">
    <source>
        <dbReference type="SAM" id="MobiDB-lite"/>
    </source>
</evidence>
<accession>A0A1H0YBC8</accession>
<dbReference type="AlphaFoldDB" id="A0A1H0YBC8"/>
<feature type="region of interest" description="Disordered" evidence="1">
    <location>
        <begin position="61"/>
        <end position="94"/>
    </location>
</feature>
<evidence type="ECO:0000313" key="3">
    <source>
        <dbReference type="Proteomes" id="UP000199444"/>
    </source>
</evidence>